<dbReference type="GO" id="GO:0000166">
    <property type="term" value="F:nucleotide binding"/>
    <property type="evidence" value="ECO:0007669"/>
    <property type="project" value="InterPro"/>
</dbReference>
<keyword evidence="4" id="KW-1185">Reference proteome</keyword>
<dbReference type="InterPro" id="IPR051450">
    <property type="entry name" value="Gfo/Idh/MocA_Oxidoreductases"/>
</dbReference>
<gene>
    <name evidence="3" type="ORF">CQA76_08225</name>
</gene>
<dbReference type="EMBL" id="NXMA01000019">
    <property type="protein sequence ID" value="TKX29951.1"/>
    <property type="molecule type" value="Genomic_DNA"/>
</dbReference>
<dbReference type="InterPro" id="IPR000683">
    <property type="entry name" value="Gfo/Idh/MocA-like_OxRdtase_N"/>
</dbReference>
<dbReference type="RefSeq" id="WP_137622906.1">
    <property type="nucleotide sequence ID" value="NZ_NXMA01000019.1"/>
</dbReference>
<dbReference type="AlphaFoldDB" id="A0A4U7BI08"/>
<dbReference type="OrthoDB" id="9782091at2"/>
<evidence type="ECO:0000259" key="1">
    <source>
        <dbReference type="Pfam" id="PF01408"/>
    </source>
</evidence>
<dbReference type="Proteomes" id="UP000310353">
    <property type="component" value="Unassembled WGS sequence"/>
</dbReference>
<dbReference type="Pfam" id="PF01408">
    <property type="entry name" value="GFO_IDH_MocA"/>
    <property type="match status" value="1"/>
</dbReference>
<protein>
    <submittedName>
        <fullName evidence="3">Gfo/Idh/MocA family oxidoreductase</fullName>
    </submittedName>
</protein>
<dbReference type="Pfam" id="PF22725">
    <property type="entry name" value="GFO_IDH_MocA_C3"/>
    <property type="match status" value="1"/>
</dbReference>
<reference evidence="3 4" key="1">
    <citation type="submission" date="2018-05" db="EMBL/GenBank/DDBJ databases">
        <title>Novel Campyloabacter and Helicobacter Species and Strains.</title>
        <authorList>
            <person name="Mannion A.J."/>
            <person name="Shen Z."/>
            <person name="Fox J.G."/>
        </authorList>
    </citation>
    <scope>NUCLEOTIDE SEQUENCE [LARGE SCALE GENOMIC DNA]</scope>
    <source>
        <strain evidence="4">MIT17-670</strain>
    </source>
</reference>
<accession>A0A4U7BI08</accession>
<comment type="caution">
    <text evidence="3">The sequence shown here is derived from an EMBL/GenBank/DDBJ whole genome shotgun (WGS) entry which is preliminary data.</text>
</comment>
<dbReference type="Gene3D" id="3.40.50.720">
    <property type="entry name" value="NAD(P)-binding Rossmann-like Domain"/>
    <property type="match status" value="1"/>
</dbReference>
<evidence type="ECO:0000313" key="3">
    <source>
        <dbReference type="EMBL" id="TKX29951.1"/>
    </source>
</evidence>
<dbReference type="PANTHER" id="PTHR43377:SF1">
    <property type="entry name" value="BILIVERDIN REDUCTASE A"/>
    <property type="match status" value="1"/>
</dbReference>
<feature type="domain" description="Gfo/Idh/MocA-like oxidoreductase N-terminal" evidence="1">
    <location>
        <begin position="1"/>
        <end position="109"/>
    </location>
</feature>
<sequence length="286" mass="32830">MKIGIIGLGKMGQNHLNELAKNPHFKINALLDLYQNSNLRQFDNIFFNNLDEFIKQNNDIIIIATPTNSHLDIAKKVLNSAKALLIEKPLALNLAQIEELKQIAQNKKIAVGFCERFNPAVLALKQNLKDEKIISINIQRFSPYPQRINDVGILHDLAVHDLDLIRFLSQKNITKAKIIKRFTQDENRESESILACELEGIIASLHQSWNCSLKLRKIHLITEKHFFEANLADFKLLKDGKEIQVEKSSPLFNEHQALLNLINNKEHFLANIDDAYEVQKILEEEN</sequence>
<evidence type="ECO:0000259" key="2">
    <source>
        <dbReference type="Pfam" id="PF22725"/>
    </source>
</evidence>
<dbReference type="Gene3D" id="3.30.360.10">
    <property type="entry name" value="Dihydrodipicolinate Reductase, domain 2"/>
    <property type="match status" value="1"/>
</dbReference>
<name>A0A4U7BI08_9BACT</name>
<dbReference type="SUPFAM" id="SSF55347">
    <property type="entry name" value="Glyceraldehyde-3-phosphate dehydrogenase-like, C-terminal domain"/>
    <property type="match status" value="1"/>
</dbReference>
<organism evidence="3 4">
    <name type="scientific">Campylobacter aviculae</name>
    <dbReference type="NCBI Taxonomy" id="2510190"/>
    <lineage>
        <taxon>Bacteria</taxon>
        <taxon>Pseudomonadati</taxon>
        <taxon>Campylobacterota</taxon>
        <taxon>Epsilonproteobacteria</taxon>
        <taxon>Campylobacterales</taxon>
        <taxon>Campylobacteraceae</taxon>
        <taxon>Campylobacter</taxon>
    </lineage>
</organism>
<dbReference type="SUPFAM" id="SSF51735">
    <property type="entry name" value="NAD(P)-binding Rossmann-fold domains"/>
    <property type="match status" value="1"/>
</dbReference>
<dbReference type="InterPro" id="IPR036291">
    <property type="entry name" value="NAD(P)-bd_dom_sf"/>
</dbReference>
<proteinExistence type="predicted"/>
<feature type="domain" description="GFO/IDH/MocA-like oxidoreductase" evidence="2">
    <location>
        <begin position="150"/>
        <end position="221"/>
    </location>
</feature>
<evidence type="ECO:0000313" key="4">
    <source>
        <dbReference type="Proteomes" id="UP000310353"/>
    </source>
</evidence>
<dbReference type="InterPro" id="IPR055170">
    <property type="entry name" value="GFO_IDH_MocA-like_dom"/>
</dbReference>
<dbReference type="PANTHER" id="PTHR43377">
    <property type="entry name" value="BILIVERDIN REDUCTASE A"/>
    <property type="match status" value="1"/>
</dbReference>